<dbReference type="InParanoid" id="E3M3L5"/>
<gene>
    <name evidence="5" type="ORF">CRE_08310</name>
</gene>
<dbReference type="InterPro" id="IPR013083">
    <property type="entry name" value="Znf_RING/FYVE/PHD"/>
</dbReference>
<evidence type="ECO:0000256" key="3">
    <source>
        <dbReference type="PROSITE-ProRule" id="PRU00175"/>
    </source>
</evidence>
<evidence type="ECO:0000256" key="1">
    <source>
        <dbReference type="ARBA" id="ARBA00022771"/>
    </source>
</evidence>
<dbReference type="GO" id="GO:0008270">
    <property type="term" value="F:zinc ion binding"/>
    <property type="evidence" value="ECO:0007669"/>
    <property type="project" value="UniProtKB-KW"/>
</dbReference>
<keyword evidence="6" id="KW-1185">Reference proteome</keyword>
<dbReference type="Gene3D" id="3.30.40.10">
    <property type="entry name" value="Zinc/RING finger domain, C3HC4 (zinc finger)"/>
    <property type="match status" value="1"/>
</dbReference>
<evidence type="ECO:0000313" key="6">
    <source>
        <dbReference type="Proteomes" id="UP000008281"/>
    </source>
</evidence>
<accession>E3M3L5</accession>
<dbReference type="AlphaFoldDB" id="E3M3L5"/>
<reference evidence="5" key="1">
    <citation type="submission" date="2007-07" db="EMBL/GenBank/DDBJ databases">
        <title>PCAP assembly of the Caenorhabditis remanei genome.</title>
        <authorList>
            <consortium name="The Caenorhabditis remanei Sequencing Consortium"/>
            <person name="Wilson R.K."/>
        </authorList>
    </citation>
    <scope>NUCLEOTIDE SEQUENCE [LARGE SCALE GENOMIC DNA]</scope>
    <source>
        <strain evidence="5">PB4641</strain>
    </source>
</reference>
<dbReference type="Proteomes" id="UP000008281">
    <property type="component" value="Unassembled WGS sequence"/>
</dbReference>
<dbReference type="SUPFAM" id="SSF57850">
    <property type="entry name" value="RING/U-box"/>
    <property type="match status" value="1"/>
</dbReference>
<dbReference type="Pfam" id="PF14634">
    <property type="entry name" value="zf-RING_5"/>
    <property type="match status" value="1"/>
</dbReference>
<keyword evidence="1 3" id="KW-0479">Metal-binding</keyword>
<dbReference type="EMBL" id="DS268423">
    <property type="protein sequence ID" value="EFO90609.1"/>
    <property type="molecule type" value="Genomic_DNA"/>
</dbReference>
<proteinExistence type="predicted"/>
<dbReference type="CTD" id="9821103"/>
<dbReference type="eggNOG" id="ENOG502THR7">
    <property type="taxonomic scope" value="Eukaryota"/>
</dbReference>
<dbReference type="PROSITE" id="PS50089">
    <property type="entry name" value="ZF_RING_2"/>
    <property type="match status" value="1"/>
</dbReference>
<dbReference type="SMART" id="SM00184">
    <property type="entry name" value="RING"/>
    <property type="match status" value="1"/>
</dbReference>
<feature type="domain" description="RING-type" evidence="4">
    <location>
        <begin position="8"/>
        <end position="48"/>
    </location>
</feature>
<evidence type="ECO:0000259" key="4">
    <source>
        <dbReference type="PROSITE" id="PS50089"/>
    </source>
</evidence>
<dbReference type="HOGENOM" id="CLU_1587970_0_0_1"/>
<dbReference type="RefSeq" id="XP_003109244.2">
    <property type="nucleotide sequence ID" value="XM_003109196.2"/>
</dbReference>
<evidence type="ECO:0000313" key="5">
    <source>
        <dbReference type="EMBL" id="EFO90609.1"/>
    </source>
</evidence>
<name>E3M3L5_CAERE</name>
<evidence type="ECO:0000256" key="2">
    <source>
        <dbReference type="ARBA" id="ARBA00022833"/>
    </source>
</evidence>
<dbReference type="OMA" id="IGTCGHT"/>
<organism evidence="6">
    <name type="scientific">Caenorhabditis remanei</name>
    <name type="common">Caenorhabditis vulgaris</name>
    <dbReference type="NCBI Taxonomy" id="31234"/>
    <lineage>
        <taxon>Eukaryota</taxon>
        <taxon>Metazoa</taxon>
        <taxon>Ecdysozoa</taxon>
        <taxon>Nematoda</taxon>
        <taxon>Chromadorea</taxon>
        <taxon>Rhabditida</taxon>
        <taxon>Rhabditina</taxon>
        <taxon>Rhabditomorpha</taxon>
        <taxon>Rhabditoidea</taxon>
        <taxon>Rhabditidae</taxon>
        <taxon>Peloderinae</taxon>
        <taxon>Caenorhabditis</taxon>
    </lineage>
</organism>
<keyword evidence="1 3" id="KW-0863">Zinc-finger</keyword>
<dbReference type="InterPro" id="IPR001841">
    <property type="entry name" value="Znf_RING"/>
</dbReference>
<dbReference type="OrthoDB" id="5829343at2759"/>
<dbReference type="GeneID" id="9821103"/>
<keyword evidence="2" id="KW-0862">Zinc</keyword>
<protein>
    <recommendedName>
        <fullName evidence="4">RING-type domain-containing protein</fullName>
    </recommendedName>
</protein>
<dbReference type="KEGG" id="crq:GCK72_000828"/>
<sequence>MSKMVVDCGICYDDYDSKDQVPCIGTCGHTICDRCRLSMTSSRCPHCNRKEAFAVKHVNKQLWDLIQFSNFVFGKNEEKSDVDMKQCSECHQPAKRLRICRDCCLNSGAAPKHLEVEEVSESEAKSICEKIRSQALCGDCIIDGEHFRHKTVNVDTFIDSYYSFLRNEK</sequence>